<dbReference type="InterPro" id="IPR036097">
    <property type="entry name" value="HisK_dim/P_sf"/>
</dbReference>
<comment type="caution">
    <text evidence="18">The sequence shown here is derived from an EMBL/GenBank/DDBJ whole genome shotgun (WGS) entry which is preliminary data.</text>
</comment>
<keyword evidence="10" id="KW-0067">ATP-binding</keyword>
<evidence type="ECO:0000256" key="4">
    <source>
        <dbReference type="ARBA" id="ARBA00022475"/>
    </source>
</evidence>
<accession>A0ABV1H5L5</accession>
<evidence type="ECO:0000256" key="5">
    <source>
        <dbReference type="ARBA" id="ARBA00022553"/>
    </source>
</evidence>
<evidence type="ECO:0000256" key="14">
    <source>
        <dbReference type="SAM" id="Coils"/>
    </source>
</evidence>
<evidence type="ECO:0000256" key="6">
    <source>
        <dbReference type="ARBA" id="ARBA00022679"/>
    </source>
</evidence>
<evidence type="ECO:0000259" key="16">
    <source>
        <dbReference type="PROSITE" id="PS50109"/>
    </source>
</evidence>
<evidence type="ECO:0000256" key="7">
    <source>
        <dbReference type="ARBA" id="ARBA00022692"/>
    </source>
</evidence>
<evidence type="ECO:0000256" key="9">
    <source>
        <dbReference type="ARBA" id="ARBA00022777"/>
    </source>
</evidence>
<keyword evidence="13 15" id="KW-0472">Membrane</keyword>
<dbReference type="SUPFAM" id="SSF47384">
    <property type="entry name" value="Homodimeric domain of signal transducing histidine kinase"/>
    <property type="match status" value="1"/>
</dbReference>
<feature type="coiled-coil region" evidence="14">
    <location>
        <begin position="253"/>
        <end position="280"/>
    </location>
</feature>
<feature type="domain" description="HAMP" evidence="17">
    <location>
        <begin position="213"/>
        <end position="265"/>
    </location>
</feature>
<evidence type="ECO:0000256" key="8">
    <source>
        <dbReference type="ARBA" id="ARBA00022741"/>
    </source>
</evidence>
<dbReference type="InterPro" id="IPR004358">
    <property type="entry name" value="Sig_transdc_His_kin-like_C"/>
</dbReference>
<dbReference type="CDD" id="cd06225">
    <property type="entry name" value="HAMP"/>
    <property type="match status" value="1"/>
</dbReference>
<keyword evidence="7 15" id="KW-0812">Transmembrane</keyword>
<dbReference type="SMART" id="SM00387">
    <property type="entry name" value="HATPase_c"/>
    <property type="match status" value="1"/>
</dbReference>
<feature type="transmembrane region" description="Helical" evidence="15">
    <location>
        <begin position="192"/>
        <end position="211"/>
    </location>
</feature>
<dbReference type="PRINTS" id="PR00344">
    <property type="entry name" value="BCTRLSENSOR"/>
</dbReference>
<dbReference type="Pfam" id="PF00512">
    <property type="entry name" value="HisKA"/>
    <property type="match status" value="1"/>
</dbReference>
<keyword evidence="6" id="KW-0808">Transferase</keyword>
<name>A0ABV1H5L5_9FIRM</name>
<evidence type="ECO:0000256" key="11">
    <source>
        <dbReference type="ARBA" id="ARBA00022989"/>
    </source>
</evidence>
<keyword evidence="12" id="KW-0902">Two-component regulatory system</keyword>
<evidence type="ECO:0000313" key="19">
    <source>
        <dbReference type="Proteomes" id="UP001546774"/>
    </source>
</evidence>
<evidence type="ECO:0000256" key="2">
    <source>
        <dbReference type="ARBA" id="ARBA00004651"/>
    </source>
</evidence>
<dbReference type="Gene3D" id="3.30.565.10">
    <property type="entry name" value="Histidine kinase-like ATPase, C-terminal domain"/>
    <property type="match status" value="1"/>
</dbReference>
<dbReference type="SMART" id="SM00304">
    <property type="entry name" value="HAMP"/>
    <property type="match status" value="1"/>
</dbReference>
<dbReference type="SUPFAM" id="SSF158472">
    <property type="entry name" value="HAMP domain-like"/>
    <property type="match status" value="1"/>
</dbReference>
<keyword evidence="11 15" id="KW-1133">Transmembrane helix</keyword>
<dbReference type="InterPro" id="IPR005467">
    <property type="entry name" value="His_kinase_dom"/>
</dbReference>
<evidence type="ECO:0000259" key="17">
    <source>
        <dbReference type="PROSITE" id="PS50885"/>
    </source>
</evidence>
<dbReference type="Pfam" id="PF02518">
    <property type="entry name" value="HATPase_c"/>
    <property type="match status" value="1"/>
</dbReference>
<keyword evidence="14" id="KW-0175">Coiled coil</keyword>
<comment type="subcellular location">
    <subcellularLocation>
        <location evidence="2">Cell membrane</location>
        <topology evidence="2">Multi-pass membrane protein</topology>
    </subcellularLocation>
</comment>
<evidence type="ECO:0000256" key="3">
    <source>
        <dbReference type="ARBA" id="ARBA00012438"/>
    </source>
</evidence>
<dbReference type="PANTHER" id="PTHR45528">
    <property type="entry name" value="SENSOR HISTIDINE KINASE CPXA"/>
    <property type="match status" value="1"/>
</dbReference>
<dbReference type="EMBL" id="JBBMFS010000006">
    <property type="protein sequence ID" value="MEQ2554998.1"/>
    <property type="molecule type" value="Genomic_DNA"/>
</dbReference>
<dbReference type="InterPro" id="IPR003660">
    <property type="entry name" value="HAMP_dom"/>
</dbReference>
<reference evidence="18" key="1">
    <citation type="submission" date="2024-03" db="EMBL/GenBank/DDBJ databases">
        <title>Human intestinal bacterial collection.</title>
        <authorList>
            <person name="Pauvert C."/>
            <person name="Hitch T.C.A."/>
            <person name="Clavel T."/>
        </authorList>
    </citation>
    <scope>NUCLEOTIDE SEQUENCE [LARGE SCALE GENOMIC DNA]</scope>
    <source>
        <strain evidence="18">CLA-AA-H89B</strain>
    </source>
</reference>
<dbReference type="InterPro" id="IPR050398">
    <property type="entry name" value="HssS/ArlS-like"/>
</dbReference>
<dbReference type="PANTHER" id="PTHR45528:SF1">
    <property type="entry name" value="SENSOR HISTIDINE KINASE CPXA"/>
    <property type="match status" value="1"/>
</dbReference>
<evidence type="ECO:0000313" key="18">
    <source>
        <dbReference type="EMBL" id="MEQ2554998.1"/>
    </source>
</evidence>
<dbReference type="Pfam" id="PF00672">
    <property type="entry name" value="HAMP"/>
    <property type="match status" value="1"/>
</dbReference>
<keyword evidence="19" id="KW-1185">Reference proteome</keyword>
<dbReference type="PROSITE" id="PS50109">
    <property type="entry name" value="HIS_KIN"/>
    <property type="match status" value="1"/>
</dbReference>
<dbReference type="InterPro" id="IPR003594">
    <property type="entry name" value="HATPase_dom"/>
</dbReference>
<dbReference type="Gene3D" id="1.10.287.130">
    <property type="match status" value="1"/>
</dbReference>
<dbReference type="InterPro" id="IPR003661">
    <property type="entry name" value="HisK_dim/P_dom"/>
</dbReference>
<dbReference type="Proteomes" id="UP001546774">
    <property type="component" value="Unassembled WGS sequence"/>
</dbReference>
<keyword evidence="4" id="KW-1003">Cell membrane</keyword>
<feature type="domain" description="Histidine kinase" evidence="16">
    <location>
        <begin position="280"/>
        <end position="496"/>
    </location>
</feature>
<dbReference type="SMART" id="SM00388">
    <property type="entry name" value="HisKA"/>
    <property type="match status" value="1"/>
</dbReference>
<gene>
    <name evidence="18" type="ORF">WMO37_08255</name>
</gene>
<dbReference type="PROSITE" id="PS50885">
    <property type="entry name" value="HAMP"/>
    <property type="match status" value="1"/>
</dbReference>
<dbReference type="InterPro" id="IPR036890">
    <property type="entry name" value="HATPase_C_sf"/>
</dbReference>
<evidence type="ECO:0000256" key="12">
    <source>
        <dbReference type="ARBA" id="ARBA00023012"/>
    </source>
</evidence>
<evidence type="ECO:0000256" key="1">
    <source>
        <dbReference type="ARBA" id="ARBA00000085"/>
    </source>
</evidence>
<proteinExistence type="predicted"/>
<keyword evidence="5" id="KW-0597">Phosphoprotein</keyword>
<keyword evidence="9 18" id="KW-0418">Kinase</keyword>
<dbReference type="CDD" id="cd00082">
    <property type="entry name" value="HisKA"/>
    <property type="match status" value="1"/>
</dbReference>
<feature type="coiled-coil region" evidence="14">
    <location>
        <begin position="66"/>
        <end position="93"/>
    </location>
</feature>
<sequence length="496" mass="56578">MGHNQTGRKIGIYKELAVGILVSVAIAIAVAMGVFYICKSRGILIEVEEDCSQYKKKCDLQVMELVRELDSALNTAMEEIESTESQEENITDAMRYLMQNDKMPFVSVQDGENMLITIASKKGTVLWKNNSDDETMPGKGGHIEVDELVSDSYDEECGEYIFVYTKSVEKVLYYIVFRTPAYPEYIYHDMQLRAACLALAAVLFLILVLIFSKSRISYIRYLSGVVDEISKGNLHTQIDKKGYDELTTIAESIDDMQHNLDKMMKEERENERKNRELITNLSHDIKTPMTIITGYLDVVISGKYEDESERDLYIKKAFAQVEKINGMIQKIFLLAKNEIKVEQDNTVRCNFSMMVSQDVAEFEGIAQKQNRNFVTDIPEKPLYANIVIEDMREVLDNILMNAIKYSKPETDILVSMEEEESTIHIIVSNVSEEVKEADCTRIFDKFYRADHARGSDIAGNGLGLSIVRETVERSKGKVWAEYAQGYFSLHIRLPKA</sequence>
<keyword evidence="8" id="KW-0547">Nucleotide-binding</keyword>
<dbReference type="SUPFAM" id="SSF55874">
    <property type="entry name" value="ATPase domain of HSP90 chaperone/DNA topoisomerase II/histidine kinase"/>
    <property type="match status" value="1"/>
</dbReference>
<dbReference type="GO" id="GO:0016301">
    <property type="term" value="F:kinase activity"/>
    <property type="evidence" value="ECO:0007669"/>
    <property type="project" value="UniProtKB-KW"/>
</dbReference>
<dbReference type="Gene3D" id="6.10.340.10">
    <property type="match status" value="1"/>
</dbReference>
<evidence type="ECO:0000256" key="10">
    <source>
        <dbReference type="ARBA" id="ARBA00022840"/>
    </source>
</evidence>
<dbReference type="EC" id="2.7.13.3" evidence="3"/>
<comment type="catalytic activity">
    <reaction evidence="1">
        <text>ATP + protein L-histidine = ADP + protein N-phospho-L-histidine.</text>
        <dbReference type="EC" id="2.7.13.3"/>
    </reaction>
</comment>
<feature type="transmembrane region" description="Helical" evidence="15">
    <location>
        <begin position="12"/>
        <end position="37"/>
    </location>
</feature>
<evidence type="ECO:0000256" key="13">
    <source>
        <dbReference type="ARBA" id="ARBA00023136"/>
    </source>
</evidence>
<protein>
    <recommendedName>
        <fullName evidence="3">histidine kinase</fullName>
        <ecNumber evidence="3">2.7.13.3</ecNumber>
    </recommendedName>
</protein>
<evidence type="ECO:0000256" key="15">
    <source>
        <dbReference type="SAM" id="Phobius"/>
    </source>
</evidence>
<organism evidence="18 19">
    <name type="scientific">Lachnospira intestinalis</name>
    <dbReference type="NCBI Taxonomy" id="3133158"/>
    <lineage>
        <taxon>Bacteria</taxon>
        <taxon>Bacillati</taxon>
        <taxon>Bacillota</taxon>
        <taxon>Clostridia</taxon>
        <taxon>Lachnospirales</taxon>
        <taxon>Lachnospiraceae</taxon>
        <taxon>Lachnospira</taxon>
    </lineage>
</organism>